<evidence type="ECO:0000256" key="6">
    <source>
        <dbReference type="HAMAP-Rule" id="MF_00117"/>
    </source>
</evidence>
<keyword evidence="2 6" id="KW-0862">Zinc</keyword>
<proteinExistence type="inferred from homology"/>
<dbReference type="SUPFAM" id="SSF118352">
    <property type="entry name" value="HSP33 redox switch-like"/>
    <property type="match status" value="1"/>
</dbReference>
<evidence type="ECO:0000256" key="5">
    <source>
        <dbReference type="ARBA" id="ARBA00023284"/>
    </source>
</evidence>
<evidence type="ECO:0000313" key="7">
    <source>
        <dbReference type="EMBL" id="HEN41834.1"/>
    </source>
</evidence>
<reference evidence="7" key="1">
    <citation type="journal article" date="2020" name="mSystems">
        <title>Genome- and Community-Level Interaction Insights into Carbon Utilization and Element Cycling Functions of Hydrothermarchaeota in Hydrothermal Sediment.</title>
        <authorList>
            <person name="Zhou Z."/>
            <person name="Liu Y."/>
            <person name="Xu W."/>
            <person name="Pan J."/>
            <person name="Luo Z.H."/>
            <person name="Li M."/>
        </authorList>
    </citation>
    <scope>NUCLEOTIDE SEQUENCE [LARGE SCALE GENOMIC DNA]</scope>
    <source>
        <strain evidence="7">SpSt-349</strain>
    </source>
</reference>
<comment type="subcellular location">
    <subcellularLocation>
        <location evidence="6">Cytoplasm</location>
    </subcellularLocation>
</comment>
<evidence type="ECO:0000256" key="4">
    <source>
        <dbReference type="ARBA" id="ARBA00023186"/>
    </source>
</evidence>
<dbReference type="PANTHER" id="PTHR30111:SF1">
    <property type="entry name" value="33 KDA CHAPERONIN"/>
    <property type="match status" value="1"/>
</dbReference>
<dbReference type="AlphaFoldDB" id="A0A831U0G1"/>
<dbReference type="Gene3D" id="3.55.30.10">
    <property type="entry name" value="Hsp33 domain"/>
    <property type="match status" value="1"/>
</dbReference>
<keyword evidence="1 6" id="KW-0963">Cytoplasm</keyword>
<dbReference type="EMBL" id="DSOV01000020">
    <property type="protein sequence ID" value="HEN41834.1"/>
    <property type="molecule type" value="Genomic_DNA"/>
</dbReference>
<feature type="disulfide bond" description="Redox-active" evidence="6">
    <location>
        <begin position="244"/>
        <end position="246"/>
    </location>
</feature>
<gene>
    <name evidence="6 7" type="primary">hslO</name>
    <name evidence="7" type="ORF">ENQ87_05570</name>
</gene>
<evidence type="ECO:0000256" key="3">
    <source>
        <dbReference type="ARBA" id="ARBA00023157"/>
    </source>
</evidence>
<dbReference type="NCBIfam" id="NF001033">
    <property type="entry name" value="PRK00114.1"/>
    <property type="match status" value="1"/>
</dbReference>
<name>A0A831U0G1_GEOME</name>
<sequence length="301" mass="32206">MGNSTDSIITDYLVRVITRDGSIRALACVTTDLVGELCRRHGTWPTASAALGRALTGGALMGALLKTGQRVALRFEGNGPLKKILVEADANGAVRGCVGNPEVSPLREDGKLDVAAAIGRAGLLTVTKDLGLKEPYTGTVLLYTSEIAEDLAYYLTDSEQVPSAVGLGVYVEPDGAIAAAGGFLIQSLPPHNDEAVDRLMERIAAMPPVTELLRQGKGPEGLLDYLFEGIPCDTLEKRALAFVCSCSRERIERVLISLGRDDLASLLAEQGEAEVTCEFCRERYHFGREELERILAGLSAM</sequence>
<dbReference type="PIRSF" id="PIRSF005261">
    <property type="entry name" value="Heat_shock_Hsp33"/>
    <property type="match status" value="1"/>
</dbReference>
<dbReference type="Gene3D" id="3.90.1280.10">
    <property type="entry name" value="HSP33 redox switch-like"/>
    <property type="match status" value="1"/>
</dbReference>
<protein>
    <recommendedName>
        <fullName evidence="6">33 kDa chaperonin</fullName>
    </recommendedName>
    <alternativeName>
        <fullName evidence="6">Heat shock protein 33 homolog</fullName>
        <shortName evidence="6">HSP33</shortName>
    </alternativeName>
</protein>
<dbReference type="SUPFAM" id="SSF64397">
    <property type="entry name" value="Hsp33 domain"/>
    <property type="match status" value="1"/>
</dbReference>
<dbReference type="HAMAP" id="MF_00117">
    <property type="entry name" value="HslO"/>
    <property type="match status" value="1"/>
</dbReference>
<feature type="disulfide bond" description="Redox-active" evidence="6">
    <location>
        <begin position="277"/>
        <end position="280"/>
    </location>
</feature>
<dbReference type="InterPro" id="IPR016154">
    <property type="entry name" value="Heat_shock_Hsp33_C"/>
</dbReference>
<comment type="function">
    <text evidence="6">Redox regulated molecular chaperone. Protects both thermally unfolding and oxidatively damaged proteins from irreversible aggregation. Plays an important role in the bacterial defense system toward oxidative stress.</text>
</comment>
<dbReference type="GO" id="GO:0042026">
    <property type="term" value="P:protein refolding"/>
    <property type="evidence" value="ECO:0007669"/>
    <property type="project" value="TreeGrafter"/>
</dbReference>
<comment type="caution">
    <text evidence="7">The sequence shown here is derived from an EMBL/GenBank/DDBJ whole genome shotgun (WGS) entry which is preliminary data.</text>
</comment>
<accession>A0A831U0G1</accession>
<dbReference type="GO" id="GO:0044183">
    <property type="term" value="F:protein folding chaperone"/>
    <property type="evidence" value="ECO:0007669"/>
    <property type="project" value="TreeGrafter"/>
</dbReference>
<dbReference type="GO" id="GO:0051082">
    <property type="term" value="F:unfolded protein binding"/>
    <property type="evidence" value="ECO:0007669"/>
    <property type="project" value="UniProtKB-UniRule"/>
</dbReference>
<dbReference type="PANTHER" id="PTHR30111">
    <property type="entry name" value="33 KDA CHAPERONIN"/>
    <property type="match status" value="1"/>
</dbReference>
<evidence type="ECO:0000256" key="2">
    <source>
        <dbReference type="ARBA" id="ARBA00022833"/>
    </source>
</evidence>
<dbReference type="InterPro" id="IPR000397">
    <property type="entry name" value="Heat_shock_Hsp33"/>
</dbReference>
<dbReference type="CDD" id="cd00498">
    <property type="entry name" value="Hsp33"/>
    <property type="match status" value="1"/>
</dbReference>
<dbReference type="Pfam" id="PF01430">
    <property type="entry name" value="HSP33"/>
    <property type="match status" value="1"/>
</dbReference>
<organism evidence="7">
    <name type="scientific">Geobacter metallireducens</name>
    <dbReference type="NCBI Taxonomy" id="28232"/>
    <lineage>
        <taxon>Bacteria</taxon>
        <taxon>Pseudomonadati</taxon>
        <taxon>Thermodesulfobacteriota</taxon>
        <taxon>Desulfuromonadia</taxon>
        <taxon>Geobacterales</taxon>
        <taxon>Geobacteraceae</taxon>
        <taxon>Geobacter</taxon>
    </lineage>
</organism>
<dbReference type="InterPro" id="IPR016153">
    <property type="entry name" value="Heat_shock_Hsp33_N"/>
</dbReference>
<comment type="PTM">
    <text evidence="6">Under oxidizing conditions two disulfide bonds are formed involving the reactive cysteines. Under reducing conditions zinc is bound to the reactive cysteines and the protein is inactive.</text>
</comment>
<keyword evidence="4 6" id="KW-0143">Chaperone</keyword>
<dbReference type="GO" id="GO:0005737">
    <property type="term" value="C:cytoplasm"/>
    <property type="evidence" value="ECO:0007669"/>
    <property type="project" value="UniProtKB-SubCell"/>
</dbReference>
<keyword evidence="3 6" id="KW-1015">Disulfide bond</keyword>
<evidence type="ECO:0000256" key="1">
    <source>
        <dbReference type="ARBA" id="ARBA00022490"/>
    </source>
</evidence>
<keyword evidence="5 6" id="KW-0676">Redox-active center</keyword>
<comment type="similarity">
    <text evidence="6">Belongs to the HSP33 family.</text>
</comment>